<dbReference type="AlphaFoldDB" id="A0A2P6FB11"/>
<feature type="transmembrane region" description="Helical" evidence="1">
    <location>
        <begin position="66"/>
        <end position="91"/>
    </location>
</feature>
<reference evidence="2" key="1">
    <citation type="submission" date="2014-10" db="EMBL/GenBank/DDBJ databases">
        <authorList>
            <person name="Seo M.-J."/>
            <person name="Seok Y.J."/>
            <person name="Cha I.-T."/>
        </authorList>
    </citation>
    <scope>NUCLEOTIDE SEQUENCE</scope>
    <source>
        <strain evidence="2">MSRO</strain>
    </source>
</reference>
<keyword evidence="1" id="KW-1133">Transmembrane helix</keyword>
<comment type="caution">
    <text evidence="2">The sequence shown here is derived from an EMBL/GenBank/DDBJ whole genome shotgun (WGS) entry which is preliminary data.</text>
</comment>
<evidence type="ECO:0000313" key="3">
    <source>
        <dbReference type="EMBL" id="RUP77987.1"/>
    </source>
</evidence>
<feature type="transmembrane region" description="Helical" evidence="1">
    <location>
        <begin position="7"/>
        <end position="26"/>
    </location>
</feature>
<feature type="transmembrane region" description="Helical" evidence="1">
    <location>
        <begin position="103"/>
        <end position="125"/>
    </location>
</feature>
<keyword evidence="4" id="KW-1185">Reference proteome</keyword>
<dbReference type="EMBL" id="RAHC01000001">
    <property type="protein sequence ID" value="RUP77987.1"/>
    <property type="molecule type" value="Genomic_DNA"/>
</dbReference>
<keyword evidence="1" id="KW-0812">Transmembrane</keyword>
<dbReference type="Proteomes" id="UP000031565">
    <property type="component" value="Unassembled WGS sequence"/>
</dbReference>
<dbReference type="InterPro" id="IPR030949">
    <property type="entry name" value="ECF_S_folate_fam"/>
</dbReference>
<proteinExistence type="predicted"/>
<reference evidence="2 4" key="2">
    <citation type="journal article" date="2015" name="MBio">
        <title>Genome sequence of the Drosophila melanogaster male-killing Spiroplasma strain MSRO endosymbiont.</title>
        <authorList>
            <person name="Paredes J.C."/>
            <person name="Herren J.K."/>
            <person name="Schupfer F."/>
            <person name="Marin R."/>
            <person name="Claverol S."/>
            <person name="Kuo C.H."/>
            <person name="Lemaitre B."/>
            <person name="Beven L."/>
        </authorList>
    </citation>
    <scope>NUCLEOTIDE SEQUENCE [LARGE SCALE GENOMIC DNA]</scope>
    <source>
        <strain evidence="2 4">MSRO</strain>
    </source>
</reference>
<evidence type="ECO:0000256" key="1">
    <source>
        <dbReference type="SAM" id="Phobius"/>
    </source>
</evidence>
<accession>A0A2P6FB11</accession>
<dbReference type="RefSeq" id="WP_040092800.1">
    <property type="nucleotide sequence ID" value="NZ_CM020866.1"/>
</dbReference>
<dbReference type="Proteomes" id="UP000274545">
    <property type="component" value="Unassembled WGS sequence"/>
</dbReference>
<keyword evidence="1" id="KW-0472">Membrane</keyword>
<evidence type="ECO:0000313" key="2">
    <source>
        <dbReference type="EMBL" id="PQM30620.1"/>
    </source>
</evidence>
<dbReference type="InterPro" id="IPR024529">
    <property type="entry name" value="ECF_trnsprt_substrate-spec"/>
</dbReference>
<evidence type="ECO:0000313" key="4">
    <source>
        <dbReference type="Proteomes" id="UP000031565"/>
    </source>
</evidence>
<reference evidence="3 5" key="4">
    <citation type="journal article" date="2019" name="Genome Biol. Evol.">
        <title>Toxin and genome evolution in a Drosophila defensive symbiosis.</title>
        <authorList>
            <person name="Ballinger M.J."/>
            <person name="Gawryluk R.M."/>
            <person name="Perlman S.J."/>
        </authorList>
    </citation>
    <scope>NUCLEOTIDE SEQUENCE [LARGE SCALE GENOMIC DNA]</scope>
    <source>
        <strain evidence="5">sNeo</strain>
        <strain evidence="3">SNeo</strain>
    </source>
</reference>
<dbReference type="GO" id="GO:0022857">
    <property type="term" value="F:transmembrane transporter activity"/>
    <property type="evidence" value="ECO:0007669"/>
    <property type="project" value="InterPro"/>
</dbReference>
<dbReference type="STRING" id="2138.SMSRO_v1c03800"/>
<dbReference type="Pfam" id="PF12822">
    <property type="entry name" value="ECF_trnsprt"/>
    <property type="match status" value="1"/>
</dbReference>
<dbReference type="Gene3D" id="1.10.1760.20">
    <property type="match status" value="1"/>
</dbReference>
<dbReference type="EMBL" id="JTLV02000001">
    <property type="protein sequence ID" value="PQM30620.1"/>
    <property type="molecule type" value="Genomic_DNA"/>
</dbReference>
<feature type="transmembrane region" description="Helical" evidence="1">
    <location>
        <begin position="32"/>
        <end position="54"/>
    </location>
</feature>
<evidence type="ECO:0000313" key="5">
    <source>
        <dbReference type="Proteomes" id="UP000274545"/>
    </source>
</evidence>
<dbReference type="NCBIfam" id="TIGR04518">
    <property type="entry name" value="ECF_S_folT_fam"/>
    <property type="match status" value="1"/>
</dbReference>
<gene>
    <name evidence="2" type="primary">folT</name>
    <name evidence="3" type="ORF">D6D54_00365</name>
    <name evidence="2" type="ORF">SMSRO_SF004000</name>
</gene>
<sequence>MLYLLTNIGAWLGIALLLGIGAWLDYKNLKKINILTITITSLLIALSVILTNLIGYTIPITGGIKLALGNFLIFVVGMLFGPFFGVLSGIATDTLGALVNIQGTYHGGFAFNLVLYGFMGSIVFLSKNEKFWIIKTIMLYIISFMLISFGFNVLWLYSIGWNSVVLGATFIAKAVKFPIQMAIYLPMTISNFTILYKLITSRHSITLWCAQNKALALMPFKFRKRNSSNN</sequence>
<reference evidence="2" key="3">
    <citation type="submission" date="2017-11" db="EMBL/GenBank/DDBJ databases">
        <title>Cell-free culture of the endosymbiotic bacteria Spiroplasma poulsonii highlights bacterial genes involved in host-symbiont interactions.</title>
        <authorList>
            <person name="Masson F."/>
            <person name="Calderon Copete S.P."/>
            <person name="Schupfer F."/>
            <person name="Garcia-Arraez G."/>
            <person name="Lemaitre B."/>
        </authorList>
    </citation>
    <scope>NUCLEOTIDE SEQUENCE</scope>
    <source>
        <strain evidence="2">MSRO</strain>
    </source>
</reference>
<organism evidence="2 4">
    <name type="scientific">Spiroplasma poulsonii</name>
    <dbReference type="NCBI Taxonomy" id="2138"/>
    <lineage>
        <taxon>Bacteria</taxon>
        <taxon>Bacillati</taxon>
        <taxon>Mycoplasmatota</taxon>
        <taxon>Mollicutes</taxon>
        <taxon>Entomoplasmatales</taxon>
        <taxon>Spiroplasmataceae</taxon>
        <taxon>Spiroplasma</taxon>
    </lineage>
</organism>
<feature type="transmembrane region" description="Helical" evidence="1">
    <location>
        <begin position="137"/>
        <end position="157"/>
    </location>
</feature>
<feature type="transmembrane region" description="Helical" evidence="1">
    <location>
        <begin position="177"/>
        <end position="196"/>
    </location>
</feature>
<dbReference type="OrthoDB" id="400439at2"/>
<protein>
    <submittedName>
        <fullName evidence="3">Folate family ECF transporter S component</fullName>
    </submittedName>
    <submittedName>
        <fullName evidence="2">Folate transporter FolT</fullName>
    </submittedName>
</protein>
<name>A0A2P6FB11_9MOLU</name>